<dbReference type="Gene3D" id="2.120.10.30">
    <property type="entry name" value="TolB, C-terminal domain"/>
    <property type="match status" value="1"/>
</dbReference>
<dbReference type="Pfam" id="PF08450">
    <property type="entry name" value="SGL"/>
    <property type="match status" value="1"/>
</dbReference>
<keyword evidence="17" id="KW-1185">Reference proteome</keyword>
<evidence type="ECO:0000256" key="3">
    <source>
        <dbReference type="ARBA" id="ARBA00001936"/>
    </source>
</evidence>
<dbReference type="SUPFAM" id="SSF63829">
    <property type="entry name" value="Calcium-dependent phosphotriesterase"/>
    <property type="match status" value="1"/>
</dbReference>
<dbReference type="PRINTS" id="PR01790">
    <property type="entry name" value="SMP30FAMILY"/>
</dbReference>
<dbReference type="InterPro" id="IPR008367">
    <property type="entry name" value="Regucalcin"/>
</dbReference>
<feature type="binding site" evidence="15">
    <location>
        <position position="17"/>
    </location>
    <ligand>
        <name>a divalent metal cation</name>
        <dbReference type="ChEBI" id="CHEBI:60240"/>
    </ligand>
</feature>
<dbReference type="InParanoid" id="A0A7E5W9B8"/>
<evidence type="ECO:0000256" key="14">
    <source>
        <dbReference type="PIRSR" id="PIRSR605511-1"/>
    </source>
</evidence>
<evidence type="ECO:0000256" key="5">
    <source>
        <dbReference type="ARBA" id="ARBA00004496"/>
    </source>
</evidence>
<name>A0A7E5W9B8_TRINI</name>
<dbReference type="InterPro" id="IPR005511">
    <property type="entry name" value="SMP-30"/>
</dbReference>
<evidence type="ECO:0000256" key="11">
    <source>
        <dbReference type="ARBA" id="ARBA00022801"/>
    </source>
</evidence>
<feature type="binding site" evidence="15">
    <location>
        <position position="127"/>
    </location>
    <ligand>
        <name>substrate</name>
    </ligand>
</feature>
<dbReference type="PANTHER" id="PTHR10907">
    <property type="entry name" value="REGUCALCIN"/>
    <property type="match status" value="1"/>
</dbReference>
<evidence type="ECO:0000256" key="10">
    <source>
        <dbReference type="ARBA" id="ARBA00022723"/>
    </source>
</evidence>
<keyword evidence="15" id="KW-0862">Zinc</keyword>
<keyword evidence="10 15" id="KW-0479">Metal-binding</keyword>
<dbReference type="GO" id="GO:0004341">
    <property type="term" value="F:gluconolactonase activity"/>
    <property type="evidence" value="ECO:0007669"/>
    <property type="project" value="UniProtKB-EC"/>
</dbReference>
<evidence type="ECO:0000256" key="12">
    <source>
        <dbReference type="ARBA" id="ARBA00022837"/>
    </source>
</evidence>
<evidence type="ECO:0000256" key="9">
    <source>
        <dbReference type="ARBA" id="ARBA00022490"/>
    </source>
</evidence>
<reference evidence="18" key="1">
    <citation type="submission" date="2025-08" db="UniProtKB">
        <authorList>
            <consortium name="RefSeq"/>
        </authorList>
    </citation>
    <scope>IDENTIFICATION</scope>
</reference>
<evidence type="ECO:0000256" key="4">
    <source>
        <dbReference type="ARBA" id="ARBA00001946"/>
    </source>
</evidence>
<proteinExistence type="inferred from homology"/>
<dbReference type="PRINTS" id="PR01791">
    <property type="entry name" value="REGUCALCIN"/>
</dbReference>
<comment type="subcellular location">
    <subcellularLocation>
        <location evidence="5">Cytoplasm</location>
    </subcellularLocation>
</comment>
<evidence type="ECO:0000256" key="1">
    <source>
        <dbReference type="ARBA" id="ARBA00001589"/>
    </source>
</evidence>
<comment type="similarity">
    <text evidence="6">Belongs to the SMP-30/CGR1 family.</text>
</comment>
<dbReference type="EC" id="3.1.1.17" evidence="7"/>
<feature type="binding site" evidence="15">
    <location>
        <position position="211"/>
    </location>
    <ligand>
        <name>a divalent metal cation</name>
        <dbReference type="ChEBI" id="CHEBI:60240"/>
    </ligand>
</feature>
<feature type="binding site" evidence="15">
    <location>
        <position position="159"/>
    </location>
    <ligand>
        <name>a divalent metal cation</name>
        <dbReference type="ChEBI" id="CHEBI:60240"/>
    </ligand>
</feature>
<evidence type="ECO:0000256" key="13">
    <source>
        <dbReference type="ARBA" id="ARBA00032464"/>
    </source>
</evidence>
<dbReference type="FunFam" id="2.120.10.30:FF:000027">
    <property type="entry name" value="Regucalcin homologue"/>
    <property type="match status" value="1"/>
</dbReference>
<dbReference type="GO" id="GO:0030234">
    <property type="term" value="F:enzyme regulator activity"/>
    <property type="evidence" value="ECO:0007669"/>
    <property type="project" value="InterPro"/>
</dbReference>
<sequence length="306" mass="33676">MAPVVTQLPINACSLGEGPHWDSDDNSLYFVDIVKATINKYEADTGKHVEAKLDVTSHFIIPVEGKKHHFVITQGRKVVEIKWTADENPPKILRTITETEPEFPKHVLNDGKADPLGRLFTGIIVDDVLAPNRAKDGSLYRIDPDGTTNKVASGIVCSNGLCWDLKEKAFYYIDSLTFTVQRFDYDVETGNISNPTVAFSFEKHGLTSSPDGMTIDTDGNLWVAAFWETGMLKIDPRQNKVVEKIPLPVAQVASATFGGPNLDVLYVTTASLALEGRPEQHPPAGSTYAITGMNARGYPNLKVRLY</sequence>
<evidence type="ECO:0000256" key="2">
    <source>
        <dbReference type="ARBA" id="ARBA00001913"/>
    </source>
</evidence>
<dbReference type="FunCoup" id="A0A7E5W9B8">
    <property type="interactions" value="181"/>
</dbReference>
<evidence type="ECO:0000313" key="17">
    <source>
        <dbReference type="Proteomes" id="UP000322000"/>
    </source>
</evidence>
<keyword evidence="12" id="KW-0106">Calcium</keyword>
<evidence type="ECO:0000256" key="6">
    <source>
        <dbReference type="ARBA" id="ARBA00008853"/>
    </source>
</evidence>
<comment type="cofactor">
    <cofactor evidence="4">
        <name>Mg(2+)</name>
        <dbReference type="ChEBI" id="CHEBI:18420"/>
    </cofactor>
</comment>
<evidence type="ECO:0000313" key="18">
    <source>
        <dbReference type="RefSeq" id="XP_026736791.1"/>
    </source>
</evidence>
<dbReference type="KEGG" id="tnl:113500269"/>
<evidence type="ECO:0000256" key="15">
    <source>
        <dbReference type="PIRSR" id="PIRSR605511-2"/>
    </source>
</evidence>
<comment type="cofactor">
    <cofactor evidence="2">
        <name>Ca(2+)</name>
        <dbReference type="ChEBI" id="CHEBI:29108"/>
    </cofactor>
</comment>
<dbReference type="RefSeq" id="XP_026736791.1">
    <property type="nucleotide sequence ID" value="XM_026880990.1"/>
</dbReference>
<dbReference type="GO" id="GO:0019853">
    <property type="term" value="P:L-ascorbic acid biosynthetic process"/>
    <property type="evidence" value="ECO:0007669"/>
    <property type="project" value="TreeGrafter"/>
</dbReference>
<comment type="cofactor">
    <cofactor evidence="15">
        <name>Zn(2+)</name>
        <dbReference type="ChEBI" id="CHEBI:29105"/>
    </cofactor>
    <text evidence="15">Binds 1 divalent metal cation per subunit.</text>
</comment>
<gene>
    <name evidence="18" type="primary">LOC113500269</name>
</gene>
<keyword evidence="11" id="KW-0378">Hydrolase</keyword>
<dbReference type="InterPro" id="IPR013658">
    <property type="entry name" value="SGL"/>
</dbReference>
<accession>A0A7E5W9B8</accession>
<protein>
    <recommendedName>
        <fullName evidence="8">Regucalcin</fullName>
        <ecNumber evidence="7">3.1.1.17</ecNumber>
    </recommendedName>
    <alternativeName>
        <fullName evidence="13">Gluconolactonase</fullName>
    </alternativeName>
</protein>
<dbReference type="AlphaFoldDB" id="A0A7E5W9B8"/>
<evidence type="ECO:0000256" key="7">
    <source>
        <dbReference type="ARBA" id="ARBA00013227"/>
    </source>
</evidence>
<dbReference type="OrthoDB" id="423498at2759"/>
<dbReference type="GO" id="GO:0005509">
    <property type="term" value="F:calcium ion binding"/>
    <property type="evidence" value="ECO:0007669"/>
    <property type="project" value="InterPro"/>
</dbReference>
<comment type="catalytic activity">
    <reaction evidence="1">
        <text>D-glucono-1,5-lactone + H2O = D-gluconate + H(+)</text>
        <dbReference type="Rhea" id="RHEA:10440"/>
        <dbReference type="ChEBI" id="CHEBI:15377"/>
        <dbReference type="ChEBI" id="CHEBI:15378"/>
        <dbReference type="ChEBI" id="CHEBI:16217"/>
        <dbReference type="ChEBI" id="CHEBI:18391"/>
        <dbReference type="EC" id="3.1.1.17"/>
    </reaction>
</comment>
<feature type="domain" description="SMP-30/Gluconolactonase/LRE-like region" evidence="16">
    <location>
        <begin position="15"/>
        <end position="270"/>
    </location>
</feature>
<evidence type="ECO:0000256" key="8">
    <source>
        <dbReference type="ARBA" id="ARBA00016808"/>
    </source>
</evidence>
<dbReference type="GO" id="GO:0005737">
    <property type="term" value="C:cytoplasm"/>
    <property type="evidence" value="ECO:0007669"/>
    <property type="project" value="UniProtKB-SubCell"/>
</dbReference>
<evidence type="ECO:0000259" key="16">
    <source>
        <dbReference type="Pfam" id="PF08450"/>
    </source>
</evidence>
<organism evidence="17 18">
    <name type="scientific">Trichoplusia ni</name>
    <name type="common">Cabbage looper</name>
    <dbReference type="NCBI Taxonomy" id="7111"/>
    <lineage>
        <taxon>Eukaryota</taxon>
        <taxon>Metazoa</taxon>
        <taxon>Ecdysozoa</taxon>
        <taxon>Arthropoda</taxon>
        <taxon>Hexapoda</taxon>
        <taxon>Insecta</taxon>
        <taxon>Pterygota</taxon>
        <taxon>Neoptera</taxon>
        <taxon>Endopterygota</taxon>
        <taxon>Lepidoptera</taxon>
        <taxon>Glossata</taxon>
        <taxon>Ditrysia</taxon>
        <taxon>Noctuoidea</taxon>
        <taxon>Noctuidae</taxon>
        <taxon>Plusiinae</taxon>
        <taxon>Trichoplusia</taxon>
    </lineage>
</organism>
<dbReference type="PANTHER" id="PTHR10907:SF66">
    <property type="entry name" value="MIP34848P1-RELATED"/>
    <property type="match status" value="1"/>
</dbReference>
<dbReference type="InterPro" id="IPR011042">
    <property type="entry name" value="6-blade_b-propeller_TolB-like"/>
</dbReference>
<feature type="active site" description="Proton donor/acceptor" evidence="14">
    <location>
        <position position="211"/>
    </location>
</feature>
<dbReference type="Proteomes" id="UP000322000">
    <property type="component" value="Chromosome 13"/>
</dbReference>
<comment type="cofactor">
    <cofactor evidence="3">
        <name>Mn(2+)</name>
        <dbReference type="ChEBI" id="CHEBI:29035"/>
    </cofactor>
</comment>
<feature type="binding site" evidence="15">
    <location>
        <position position="109"/>
    </location>
    <ligand>
        <name>substrate</name>
    </ligand>
</feature>
<keyword evidence="9" id="KW-0963">Cytoplasm</keyword>
<dbReference type="GeneID" id="113500269"/>